<dbReference type="STRING" id="1618387.UW44_C0001G0076"/>
<sequence>MIPVIICGGTGTKMWPLSSPRMPKQFLPFISGKSLFEINWESLRNRYQPEEIYIQTNHEQAKIAKHLIPEIPEENFFYEPESRNQGPATGLIAALLIKAGKGTEPFFLIQVDVLRNPVEKVFAMMDLSEKLALETNKYITGGFIPNRFVNGVDFLLKGRLVDEMGGVKIFKVAEYIDRNDEEKIKKYIDTGKLLVHTNHTSITPNNLLRIFKKHKPEWHKPLLNITVGEDIGTEFRKMPKGALEEVTQKVYSAGESLVVELPFSWTDFGTWESLDRYYKDSEMTPTNGGVVEIDSNNNFCYSESKKRIAVIGLSNVIIVEGKDGILVCKKEKSGKVGQVV</sequence>
<proteinExistence type="predicted"/>
<dbReference type="SUPFAM" id="SSF159283">
    <property type="entry name" value="Guanosine diphospho-D-mannose pyrophosphorylase/mannose-6-phosphate isomerase linker domain"/>
    <property type="match status" value="1"/>
</dbReference>
<dbReference type="InterPro" id="IPR051161">
    <property type="entry name" value="Mannose-6P_isomerase_type2"/>
</dbReference>
<dbReference type="AlphaFoldDB" id="A0A0G1KX58"/>
<evidence type="ECO:0000259" key="2">
    <source>
        <dbReference type="Pfam" id="PF22640"/>
    </source>
</evidence>
<dbReference type="GO" id="GO:0009298">
    <property type="term" value="P:GDP-mannose biosynthetic process"/>
    <property type="evidence" value="ECO:0007669"/>
    <property type="project" value="TreeGrafter"/>
</dbReference>
<keyword evidence="3" id="KW-0808">Transferase</keyword>
<dbReference type="Proteomes" id="UP000034006">
    <property type="component" value="Unassembled WGS sequence"/>
</dbReference>
<dbReference type="InterPro" id="IPR005835">
    <property type="entry name" value="NTP_transferase_dom"/>
</dbReference>
<dbReference type="Gene3D" id="3.90.550.10">
    <property type="entry name" value="Spore Coat Polysaccharide Biosynthesis Protein SpsA, Chain A"/>
    <property type="match status" value="1"/>
</dbReference>
<dbReference type="PANTHER" id="PTHR46390">
    <property type="entry name" value="MANNOSE-1-PHOSPHATE GUANYLYLTRANSFERASE"/>
    <property type="match status" value="1"/>
</dbReference>
<dbReference type="GO" id="GO:0004475">
    <property type="term" value="F:mannose-1-phosphate guanylyltransferase (GTP) activity"/>
    <property type="evidence" value="ECO:0007669"/>
    <property type="project" value="TreeGrafter"/>
</dbReference>
<evidence type="ECO:0000313" key="4">
    <source>
        <dbReference type="Proteomes" id="UP000034006"/>
    </source>
</evidence>
<evidence type="ECO:0000313" key="3">
    <source>
        <dbReference type="EMBL" id="KKT52524.1"/>
    </source>
</evidence>
<dbReference type="Pfam" id="PF00483">
    <property type="entry name" value="NTP_transferase"/>
    <property type="match status" value="1"/>
</dbReference>
<dbReference type="Pfam" id="PF22640">
    <property type="entry name" value="ManC_GMP_beta-helix"/>
    <property type="match status" value="1"/>
</dbReference>
<dbReference type="SUPFAM" id="SSF53448">
    <property type="entry name" value="Nucleotide-diphospho-sugar transferases"/>
    <property type="match status" value="1"/>
</dbReference>
<organism evidence="3 4">
    <name type="scientific">Candidatus Collierbacteria bacterium GW2011_GWB2_44_22</name>
    <dbReference type="NCBI Taxonomy" id="1618387"/>
    <lineage>
        <taxon>Bacteria</taxon>
        <taxon>Candidatus Collieribacteriota</taxon>
    </lineage>
</organism>
<keyword evidence="3" id="KW-0548">Nucleotidyltransferase</keyword>
<accession>A0A0G1KX58</accession>
<feature type="domain" description="Nucleotidyl transferase" evidence="1">
    <location>
        <begin position="3"/>
        <end position="96"/>
    </location>
</feature>
<dbReference type="PANTHER" id="PTHR46390:SF1">
    <property type="entry name" value="MANNOSE-1-PHOSPHATE GUANYLYLTRANSFERASE"/>
    <property type="match status" value="1"/>
</dbReference>
<dbReference type="InterPro" id="IPR029044">
    <property type="entry name" value="Nucleotide-diphossugar_trans"/>
</dbReference>
<gene>
    <name evidence="3" type="ORF">UW44_C0001G0076</name>
</gene>
<evidence type="ECO:0000259" key="1">
    <source>
        <dbReference type="Pfam" id="PF00483"/>
    </source>
</evidence>
<protein>
    <submittedName>
        <fullName evidence="3">Mannose-1-phosphate guanylyltransferase</fullName>
    </submittedName>
</protein>
<dbReference type="EMBL" id="LCIH01000001">
    <property type="protein sequence ID" value="KKT52524.1"/>
    <property type="molecule type" value="Genomic_DNA"/>
</dbReference>
<name>A0A0G1KX58_9BACT</name>
<reference evidence="3 4" key="1">
    <citation type="journal article" date="2015" name="Nature">
        <title>rRNA introns, odd ribosomes, and small enigmatic genomes across a large radiation of phyla.</title>
        <authorList>
            <person name="Brown C.T."/>
            <person name="Hug L.A."/>
            <person name="Thomas B.C."/>
            <person name="Sharon I."/>
            <person name="Castelle C.J."/>
            <person name="Singh A."/>
            <person name="Wilkins M.J."/>
            <person name="Williams K.H."/>
            <person name="Banfield J.F."/>
        </authorList>
    </citation>
    <scope>NUCLEOTIDE SEQUENCE [LARGE SCALE GENOMIC DNA]</scope>
</reference>
<comment type="caution">
    <text evidence="3">The sequence shown here is derived from an EMBL/GenBank/DDBJ whole genome shotgun (WGS) entry which is preliminary data.</text>
</comment>
<dbReference type="InterPro" id="IPR054566">
    <property type="entry name" value="ManC/GMP-like_b-helix"/>
</dbReference>
<feature type="domain" description="MannoseP isomerase/GMP-like beta-helix" evidence="2">
    <location>
        <begin position="289"/>
        <end position="340"/>
    </location>
</feature>